<sequence length="502" mass="56920">MSRLSKYTTSHLQETPQAPQSPRQSIELDIVDANGRSLLSTRADEMLHEIEDGTSGAAIAATMSIILTVSRAGSPNRPDHHILAIGYALHVAVVSLVQEKSVVVLGAIAPYSCGEEIPQEQAIPYQAALDDRSNEVQRQLADSIADLQKDIRFLIPILTINSLAIIWAVNRIRRFTTPFENQEFTEWELRLHWKHQASGTCDSFDTRIKLSDPSVDYFGLHNKTTKEATIYNNHLYTQAPGLYPYPSWKDYESYKSGIDLFNITRMNNTAPRSPTLSTSKPFDQFWCIMGIYGDKPLHMDFDLLHRTWRMKEGTIVIDSEDPSSSFYNGGVLFDRLKPGEIYDSDKTAHLVPNLGIAIQSLHEVRNGTWTATDAENLELKFPELDLHIPMWGLFEEHCVYQSFMRVFRRPTDENRRTWNTWSKESSGEEVMRTASFGYGGKKGLEVCVRRRDYAWTTSDGVKVTESGLGEDLLVPLGLMAVVRSSMRMEQGKMRDGCLWPED</sequence>
<proteinExistence type="predicted"/>
<organism evidence="2 3">
    <name type="scientific">Botrytis tulipae</name>
    <dbReference type="NCBI Taxonomy" id="87230"/>
    <lineage>
        <taxon>Eukaryota</taxon>
        <taxon>Fungi</taxon>
        <taxon>Dikarya</taxon>
        <taxon>Ascomycota</taxon>
        <taxon>Pezizomycotina</taxon>
        <taxon>Leotiomycetes</taxon>
        <taxon>Helotiales</taxon>
        <taxon>Sclerotiniaceae</taxon>
        <taxon>Botrytis</taxon>
    </lineage>
</organism>
<dbReference type="EMBL" id="PQXH01000143">
    <property type="protein sequence ID" value="TGO10141.1"/>
    <property type="molecule type" value="Genomic_DNA"/>
</dbReference>
<gene>
    <name evidence="2" type="ORF">BTUL_0143g00120</name>
</gene>
<name>A0A4Z1ELG4_9HELO</name>
<accession>A0A4Z1ELG4</accession>
<dbReference type="Proteomes" id="UP000297777">
    <property type="component" value="Unassembled WGS sequence"/>
</dbReference>
<keyword evidence="3" id="KW-1185">Reference proteome</keyword>
<dbReference type="OrthoDB" id="6512771at2759"/>
<feature type="region of interest" description="Disordered" evidence="1">
    <location>
        <begin position="1"/>
        <end position="23"/>
    </location>
</feature>
<comment type="caution">
    <text evidence="2">The sequence shown here is derived from an EMBL/GenBank/DDBJ whole genome shotgun (WGS) entry which is preliminary data.</text>
</comment>
<evidence type="ECO:0000256" key="1">
    <source>
        <dbReference type="SAM" id="MobiDB-lite"/>
    </source>
</evidence>
<evidence type="ECO:0000313" key="3">
    <source>
        <dbReference type="Proteomes" id="UP000297777"/>
    </source>
</evidence>
<reference evidence="2 3" key="1">
    <citation type="submission" date="2017-12" db="EMBL/GenBank/DDBJ databases">
        <title>Comparative genomics of Botrytis spp.</title>
        <authorList>
            <person name="Valero-Jimenez C.A."/>
            <person name="Tapia P."/>
            <person name="Veloso J."/>
            <person name="Silva-Moreno E."/>
            <person name="Staats M."/>
            <person name="Valdes J.H."/>
            <person name="Van Kan J.A.L."/>
        </authorList>
    </citation>
    <scope>NUCLEOTIDE SEQUENCE [LARGE SCALE GENOMIC DNA]</scope>
    <source>
        <strain evidence="2 3">Bt9001</strain>
    </source>
</reference>
<protein>
    <submittedName>
        <fullName evidence="2">Uncharacterized protein</fullName>
    </submittedName>
</protein>
<evidence type="ECO:0000313" key="2">
    <source>
        <dbReference type="EMBL" id="TGO10141.1"/>
    </source>
</evidence>
<dbReference type="AlphaFoldDB" id="A0A4Z1ELG4"/>